<organism evidence="2 3">
    <name type="scientific">Salinimicrobium tongyeongense</name>
    <dbReference type="NCBI Taxonomy" id="2809707"/>
    <lineage>
        <taxon>Bacteria</taxon>
        <taxon>Pseudomonadati</taxon>
        <taxon>Bacteroidota</taxon>
        <taxon>Flavobacteriia</taxon>
        <taxon>Flavobacteriales</taxon>
        <taxon>Flavobacteriaceae</taxon>
        <taxon>Salinimicrobium</taxon>
    </lineage>
</organism>
<keyword evidence="1" id="KW-0812">Transmembrane</keyword>
<name>A0ABY6NTJ8_9FLAO</name>
<reference evidence="2" key="1">
    <citation type="submission" date="2021-02" db="EMBL/GenBank/DDBJ databases">
        <title>Salinimicrobium sp. nov. isolated from seawater in Tongyeong, Republic of Korea.</title>
        <authorList>
            <person name="Lee S.-J."/>
        </authorList>
    </citation>
    <scope>NUCLEOTIDE SEQUENCE</scope>
    <source>
        <strain evidence="2">HN-2-9-2</strain>
    </source>
</reference>
<dbReference type="RefSeq" id="WP_265164708.1">
    <property type="nucleotide sequence ID" value="NZ_CP069620.1"/>
</dbReference>
<evidence type="ECO:0000313" key="3">
    <source>
        <dbReference type="Proteomes" id="UP001163981"/>
    </source>
</evidence>
<feature type="transmembrane region" description="Helical" evidence="1">
    <location>
        <begin position="57"/>
        <end position="82"/>
    </location>
</feature>
<sequence>MNSLKGNKLYSIFTGTCPVCQEESMYKASNPYKVSKLFAMHDRCSNCGTKYKMEPSFFFGAMYVSYAVGIAFATAAFVISYFFLSLPLLPTFIIIVATLVIFLPVIVRWSRNIWINFFFSYDPKKAKS</sequence>
<evidence type="ECO:0000313" key="2">
    <source>
        <dbReference type="EMBL" id="UZH56237.1"/>
    </source>
</evidence>
<evidence type="ECO:0000256" key="1">
    <source>
        <dbReference type="SAM" id="Phobius"/>
    </source>
</evidence>
<accession>A0ABY6NTJ8</accession>
<proteinExistence type="predicted"/>
<dbReference type="Proteomes" id="UP001163981">
    <property type="component" value="Chromosome"/>
</dbReference>
<dbReference type="Pfam" id="PF06170">
    <property type="entry name" value="DUF983"/>
    <property type="match status" value="1"/>
</dbReference>
<protein>
    <submittedName>
        <fullName evidence="2">DUF983 domain-containing protein</fullName>
    </submittedName>
</protein>
<keyword evidence="1" id="KW-1133">Transmembrane helix</keyword>
<keyword evidence="1" id="KW-0472">Membrane</keyword>
<dbReference type="EMBL" id="CP069620">
    <property type="protein sequence ID" value="UZH56237.1"/>
    <property type="molecule type" value="Genomic_DNA"/>
</dbReference>
<feature type="transmembrane region" description="Helical" evidence="1">
    <location>
        <begin position="88"/>
        <end position="107"/>
    </location>
</feature>
<gene>
    <name evidence="2" type="ORF">JRG66_05065</name>
</gene>
<keyword evidence="3" id="KW-1185">Reference proteome</keyword>
<dbReference type="InterPro" id="IPR009325">
    <property type="entry name" value="DUF983"/>
</dbReference>